<feature type="non-terminal residue" evidence="5">
    <location>
        <position position="414"/>
    </location>
</feature>
<protein>
    <recommendedName>
        <fullName evidence="4">Serpin domain-containing protein</fullName>
    </recommendedName>
</protein>
<evidence type="ECO:0000313" key="5">
    <source>
        <dbReference type="EMBL" id="KAJ9167254.1"/>
    </source>
</evidence>
<evidence type="ECO:0000256" key="3">
    <source>
        <dbReference type="SAM" id="MobiDB-lite"/>
    </source>
</evidence>
<dbReference type="Pfam" id="PF00079">
    <property type="entry name" value="Serpin"/>
    <property type="match status" value="1"/>
</dbReference>
<dbReference type="InterPro" id="IPR042178">
    <property type="entry name" value="Serpin_sf_1"/>
</dbReference>
<feature type="compositionally biased region" description="Low complexity" evidence="3">
    <location>
        <begin position="94"/>
        <end position="109"/>
    </location>
</feature>
<dbReference type="Gene3D" id="2.30.39.10">
    <property type="entry name" value="Alpha-1-antitrypsin, domain 1"/>
    <property type="match status" value="1"/>
</dbReference>
<keyword evidence="6" id="KW-1185">Reference proteome</keyword>
<dbReference type="PANTHER" id="PTHR11461:SF340">
    <property type="entry name" value="SERPIN DOMAIN-CONTAINING PROTEIN"/>
    <property type="match status" value="1"/>
</dbReference>
<dbReference type="InterPro" id="IPR042185">
    <property type="entry name" value="Serpin_sf_2"/>
</dbReference>
<dbReference type="InterPro" id="IPR036186">
    <property type="entry name" value="Serpin_sf"/>
</dbReference>
<feature type="domain" description="Serpin" evidence="4">
    <location>
        <begin position="18"/>
        <end position="410"/>
    </location>
</feature>
<dbReference type="PANTHER" id="PTHR11461">
    <property type="entry name" value="SERINE PROTEASE INHIBITOR, SERPIN"/>
    <property type="match status" value="1"/>
</dbReference>
<evidence type="ECO:0000259" key="4">
    <source>
        <dbReference type="SMART" id="SM00093"/>
    </source>
</evidence>
<dbReference type="EMBL" id="JARPOI010000012">
    <property type="protein sequence ID" value="KAJ9167254.1"/>
    <property type="molecule type" value="Genomic_DNA"/>
</dbReference>
<accession>A0ABQ9LH24</accession>
<feature type="region of interest" description="Disordered" evidence="3">
    <location>
        <begin position="86"/>
        <end position="112"/>
    </location>
</feature>
<proteinExistence type="inferred from homology"/>
<name>A0ABQ9LH24_HEVBR</name>
<reference evidence="5 6" key="1">
    <citation type="journal article" date="2023" name="Plant Biotechnol. J.">
        <title>Chromosome-level wild Hevea brasiliensis genome provides new tools for genomic-assisted breeding and valuable loci to elevate rubber yield.</title>
        <authorList>
            <person name="Cheng H."/>
            <person name="Song X."/>
            <person name="Hu Y."/>
            <person name="Wu T."/>
            <person name="Yang Q."/>
            <person name="An Z."/>
            <person name="Feng S."/>
            <person name="Deng Z."/>
            <person name="Wu W."/>
            <person name="Zeng X."/>
            <person name="Tu M."/>
            <person name="Wang X."/>
            <person name="Huang H."/>
        </authorList>
    </citation>
    <scope>NUCLEOTIDE SEQUENCE [LARGE SCALE GENOMIC DNA]</scope>
    <source>
        <strain evidence="5">MT/VB/25A 57/8</strain>
    </source>
</reference>
<dbReference type="InterPro" id="IPR023796">
    <property type="entry name" value="Serpin_dom"/>
</dbReference>
<dbReference type="Gene3D" id="3.30.497.10">
    <property type="entry name" value="Antithrombin, subunit I, domain 2"/>
    <property type="match status" value="2"/>
</dbReference>
<comment type="caution">
    <text evidence="5">The sequence shown here is derived from an EMBL/GenBank/DDBJ whole genome shotgun (WGS) entry which is preliminary data.</text>
</comment>
<evidence type="ECO:0000256" key="1">
    <source>
        <dbReference type="ARBA" id="ARBA00009500"/>
    </source>
</evidence>
<dbReference type="SMART" id="SM00093">
    <property type="entry name" value="SERPIN"/>
    <property type="match status" value="1"/>
</dbReference>
<evidence type="ECO:0000256" key="2">
    <source>
        <dbReference type="RuleBase" id="RU000411"/>
    </source>
</evidence>
<sequence>MVIDAIPMEKCNRMEFEMRLARHVILKEIKNGCKNNFALSPLSLHAVLNLVASGSTGRILDIGDLNAQSSQMMTLVTTGEEFLESENTGDLNYSQSSQTTTEEGSSRSSNELQDNPSVFGFSFHRSPPFGRVGFGNRCPFSSNGNAGSSTGGNQGQIISFVNGIWVDHRQTFKPSFKQVAEDIYKAKAENVDFLTQAEQVRNEVNLWAKKAPKGLINDLLPVGFFNKCTILVLANAISFKGTWLYPFDPSYIKNEDFHLLSGGTVKAPFKISYTSKPQFYGSFEGFKILKLPYKSGQDNKRFSMYIFLPDKKDGLQELIQQFNSDSRLLLNKRCDLQQVELSVMYIPKLKFSYEINTKKIMKELGLTKIFENSREITEIVDSPELYVSDAIHKSYIEVNEEGTIATAVTVFGCA</sequence>
<evidence type="ECO:0000313" key="6">
    <source>
        <dbReference type="Proteomes" id="UP001174677"/>
    </source>
</evidence>
<dbReference type="CDD" id="cd02043">
    <property type="entry name" value="serpinP_plants"/>
    <property type="match status" value="1"/>
</dbReference>
<dbReference type="SUPFAM" id="SSF56574">
    <property type="entry name" value="Serpins"/>
    <property type="match status" value="1"/>
</dbReference>
<comment type="similarity">
    <text evidence="1 2">Belongs to the serpin family.</text>
</comment>
<dbReference type="InterPro" id="IPR000215">
    <property type="entry name" value="Serpin_fam"/>
</dbReference>
<dbReference type="Proteomes" id="UP001174677">
    <property type="component" value="Chromosome 12"/>
</dbReference>
<organism evidence="5 6">
    <name type="scientific">Hevea brasiliensis</name>
    <name type="common">Para rubber tree</name>
    <name type="synonym">Siphonia brasiliensis</name>
    <dbReference type="NCBI Taxonomy" id="3981"/>
    <lineage>
        <taxon>Eukaryota</taxon>
        <taxon>Viridiplantae</taxon>
        <taxon>Streptophyta</taxon>
        <taxon>Embryophyta</taxon>
        <taxon>Tracheophyta</taxon>
        <taxon>Spermatophyta</taxon>
        <taxon>Magnoliopsida</taxon>
        <taxon>eudicotyledons</taxon>
        <taxon>Gunneridae</taxon>
        <taxon>Pentapetalae</taxon>
        <taxon>rosids</taxon>
        <taxon>fabids</taxon>
        <taxon>Malpighiales</taxon>
        <taxon>Euphorbiaceae</taxon>
        <taxon>Crotonoideae</taxon>
        <taxon>Micrandreae</taxon>
        <taxon>Hevea</taxon>
    </lineage>
</organism>
<gene>
    <name evidence="5" type="ORF">P3X46_021918</name>
</gene>